<keyword evidence="6" id="KW-1185">Reference proteome</keyword>
<dbReference type="EMBL" id="MU251443">
    <property type="protein sequence ID" value="KAG9235075.1"/>
    <property type="molecule type" value="Genomic_DNA"/>
</dbReference>
<dbReference type="InterPro" id="IPR016461">
    <property type="entry name" value="COMT-like"/>
</dbReference>
<protein>
    <submittedName>
        <fullName evidence="5">O-methyltransferase</fullName>
    </submittedName>
</protein>
<dbReference type="AlphaFoldDB" id="A0A9P7YK83"/>
<dbReference type="SUPFAM" id="SSF53335">
    <property type="entry name" value="S-adenosyl-L-methionine-dependent methyltransferases"/>
    <property type="match status" value="1"/>
</dbReference>
<dbReference type="Gene3D" id="3.40.50.150">
    <property type="entry name" value="Vaccinia Virus protein VP39"/>
    <property type="match status" value="1"/>
</dbReference>
<dbReference type="SUPFAM" id="SSF46785">
    <property type="entry name" value="Winged helix' DNA-binding domain"/>
    <property type="match status" value="1"/>
</dbReference>
<dbReference type="InterPro" id="IPR001077">
    <property type="entry name" value="COMT_C"/>
</dbReference>
<dbReference type="PROSITE" id="PS51683">
    <property type="entry name" value="SAM_OMT_II"/>
    <property type="match status" value="1"/>
</dbReference>
<dbReference type="InterPro" id="IPR036390">
    <property type="entry name" value="WH_DNA-bd_sf"/>
</dbReference>
<evidence type="ECO:0000256" key="2">
    <source>
        <dbReference type="ARBA" id="ARBA00022679"/>
    </source>
</evidence>
<comment type="caution">
    <text evidence="5">The sequence shown here is derived from an EMBL/GenBank/DDBJ whole genome shotgun (WGS) entry which is preliminary data.</text>
</comment>
<evidence type="ECO:0000259" key="4">
    <source>
        <dbReference type="Pfam" id="PF00891"/>
    </source>
</evidence>
<dbReference type="PANTHER" id="PTHR43712">
    <property type="entry name" value="PUTATIVE (AFU_ORTHOLOGUE AFUA_4G14580)-RELATED"/>
    <property type="match status" value="1"/>
</dbReference>
<dbReference type="OrthoDB" id="1606438at2759"/>
<keyword evidence="1" id="KW-0489">Methyltransferase</keyword>
<evidence type="ECO:0000313" key="5">
    <source>
        <dbReference type="EMBL" id="KAG9235075.1"/>
    </source>
</evidence>
<organism evidence="5 6">
    <name type="scientific">Amylocarpus encephaloides</name>
    <dbReference type="NCBI Taxonomy" id="45428"/>
    <lineage>
        <taxon>Eukaryota</taxon>
        <taxon>Fungi</taxon>
        <taxon>Dikarya</taxon>
        <taxon>Ascomycota</taxon>
        <taxon>Pezizomycotina</taxon>
        <taxon>Leotiomycetes</taxon>
        <taxon>Helotiales</taxon>
        <taxon>Helotiales incertae sedis</taxon>
        <taxon>Amylocarpus</taxon>
    </lineage>
</organism>
<sequence length="422" mass="46274">MSSNSRIIELASIIYEQTSKVDAYLASKNLPTPSFDVSSPLTFPIEVQASRDATLNATDELTALMLGPIGCVTPPNYSWTCVTAIQRFGIANSFPSAGTSTFGEIALACSLSESDTRRLLRQAMTFYIFHEPSPGVVVHTAASKALAENAGLGAYIDWMSVEILPSYSRIVDAMETWPNSEEPNEAGFSVANRTDISLFDTVAQHPRRAERMATAMSYLHNTPGYDIKPLLKSFNWGAAARGLLVDIGGAGGSVSKEIARYLPEIKCIVQDTPAVVQSSKVPEDLQKGERLRFMEHDFFKEQPVKGADIYLLCLVLHDWSDKYATKILSNLIPSLKKGACIVVFDLCLPPPGDLSPYQSRRMRATDIFMKGITNAKERDAVEWGQLFKSANPMFKLSEVKTPKGSALSTICATWEGENTFSD</sequence>
<dbReference type="GO" id="GO:0008171">
    <property type="term" value="F:O-methyltransferase activity"/>
    <property type="evidence" value="ECO:0007669"/>
    <property type="project" value="InterPro"/>
</dbReference>
<dbReference type="Pfam" id="PF00891">
    <property type="entry name" value="Methyltransf_2"/>
    <property type="match status" value="1"/>
</dbReference>
<reference evidence="5" key="1">
    <citation type="journal article" date="2021" name="IMA Fungus">
        <title>Genomic characterization of three marine fungi, including Emericellopsis atlantica sp. nov. with signatures of a generalist lifestyle and marine biomass degradation.</title>
        <authorList>
            <person name="Hagestad O.C."/>
            <person name="Hou L."/>
            <person name="Andersen J.H."/>
            <person name="Hansen E.H."/>
            <person name="Altermark B."/>
            <person name="Li C."/>
            <person name="Kuhnert E."/>
            <person name="Cox R.J."/>
            <person name="Crous P.W."/>
            <person name="Spatafora J.W."/>
            <person name="Lail K."/>
            <person name="Amirebrahimi M."/>
            <person name="Lipzen A."/>
            <person name="Pangilinan J."/>
            <person name="Andreopoulos W."/>
            <person name="Hayes R.D."/>
            <person name="Ng V."/>
            <person name="Grigoriev I.V."/>
            <person name="Jackson S.A."/>
            <person name="Sutton T.D.S."/>
            <person name="Dobson A.D.W."/>
            <person name="Rama T."/>
        </authorList>
    </citation>
    <scope>NUCLEOTIDE SEQUENCE</scope>
    <source>
        <strain evidence="5">TRa018bII</strain>
    </source>
</reference>
<evidence type="ECO:0000256" key="3">
    <source>
        <dbReference type="ARBA" id="ARBA00022691"/>
    </source>
</evidence>
<keyword evidence="2" id="KW-0808">Transferase</keyword>
<feature type="domain" description="O-methyltransferase C-terminal" evidence="4">
    <location>
        <begin position="207"/>
        <end position="390"/>
    </location>
</feature>
<keyword evidence="3" id="KW-0949">S-adenosyl-L-methionine</keyword>
<gene>
    <name evidence="5" type="ORF">BJ875DRAFT_530065</name>
</gene>
<dbReference type="Gene3D" id="1.10.10.10">
    <property type="entry name" value="Winged helix-like DNA-binding domain superfamily/Winged helix DNA-binding domain"/>
    <property type="match status" value="1"/>
</dbReference>
<accession>A0A9P7YK83</accession>
<name>A0A9P7YK83_9HELO</name>
<dbReference type="InterPro" id="IPR036388">
    <property type="entry name" value="WH-like_DNA-bd_sf"/>
</dbReference>
<dbReference type="Proteomes" id="UP000824998">
    <property type="component" value="Unassembled WGS sequence"/>
</dbReference>
<evidence type="ECO:0000256" key="1">
    <source>
        <dbReference type="ARBA" id="ARBA00022603"/>
    </source>
</evidence>
<proteinExistence type="predicted"/>
<evidence type="ECO:0000313" key="6">
    <source>
        <dbReference type="Proteomes" id="UP000824998"/>
    </source>
</evidence>
<dbReference type="PANTHER" id="PTHR43712:SF12">
    <property type="entry name" value="STERIGMATOCYSTIN 8-O-METHYLTRANSFERASE"/>
    <property type="match status" value="1"/>
</dbReference>
<dbReference type="InterPro" id="IPR029063">
    <property type="entry name" value="SAM-dependent_MTases_sf"/>
</dbReference>
<dbReference type="GO" id="GO:0032259">
    <property type="term" value="P:methylation"/>
    <property type="evidence" value="ECO:0007669"/>
    <property type="project" value="UniProtKB-KW"/>
</dbReference>